<keyword evidence="2" id="KW-1185">Reference proteome</keyword>
<proteinExistence type="predicted"/>
<gene>
    <name evidence="1" type="ORF">E1269_21330</name>
</gene>
<comment type="caution">
    <text evidence="1">The sequence shown here is derived from an EMBL/GenBank/DDBJ whole genome shotgun (WGS) entry which is preliminary data.</text>
</comment>
<dbReference type="OrthoDB" id="3630442at2"/>
<evidence type="ECO:0000313" key="1">
    <source>
        <dbReference type="EMBL" id="TDE02836.1"/>
    </source>
</evidence>
<evidence type="ECO:0008006" key="3">
    <source>
        <dbReference type="Google" id="ProtNLM"/>
    </source>
</evidence>
<organism evidence="1 2">
    <name type="scientific">Jiangella asiatica</name>
    <dbReference type="NCBI Taxonomy" id="2530372"/>
    <lineage>
        <taxon>Bacteria</taxon>
        <taxon>Bacillati</taxon>
        <taxon>Actinomycetota</taxon>
        <taxon>Actinomycetes</taxon>
        <taxon>Jiangellales</taxon>
        <taxon>Jiangellaceae</taxon>
        <taxon>Jiangella</taxon>
    </lineage>
</organism>
<dbReference type="Proteomes" id="UP000294739">
    <property type="component" value="Unassembled WGS sequence"/>
</dbReference>
<dbReference type="AlphaFoldDB" id="A0A4R5CRH5"/>
<reference evidence="1 2" key="1">
    <citation type="submission" date="2019-03" db="EMBL/GenBank/DDBJ databases">
        <title>Draft genome sequences of novel Actinobacteria.</title>
        <authorList>
            <person name="Sahin N."/>
            <person name="Ay H."/>
            <person name="Saygin H."/>
        </authorList>
    </citation>
    <scope>NUCLEOTIDE SEQUENCE [LARGE SCALE GENOMIC DNA]</scope>
    <source>
        <strain evidence="1 2">5K138</strain>
    </source>
</reference>
<evidence type="ECO:0000313" key="2">
    <source>
        <dbReference type="Proteomes" id="UP000294739"/>
    </source>
</evidence>
<protein>
    <recommendedName>
        <fullName evidence="3">DUF3168 domain-containing protein</fullName>
    </recommendedName>
</protein>
<name>A0A4R5CRH5_9ACTN</name>
<dbReference type="RefSeq" id="WP_131898279.1">
    <property type="nucleotide sequence ID" value="NZ_SMKZ01000034.1"/>
</dbReference>
<dbReference type="EMBL" id="SMKZ01000034">
    <property type="protein sequence ID" value="TDE02836.1"/>
    <property type="molecule type" value="Genomic_DNA"/>
</dbReference>
<dbReference type="InParanoid" id="A0A4R5CRH5"/>
<sequence length="148" mass="15913">MLAGHVAAVKLLLAAVGFVDITDGEDLPPGSIALYDGQVPKEPTFPYVVLWTTPGDRTAPALSNEHTQFETRLYTTYAGASADAVRFVADKVSGTLLDVRPIVAGRSCWKLATLYSEPIRQDSDVTLPGTNLHPMYGVDVWRLASVPA</sequence>
<accession>A0A4R5CRH5</accession>